<dbReference type="EMBL" id="FOVP01000008">
    <property type="protein sequence ID" value="SFN73621.1"/>
    <property type="molecule type" value="Genomic_DNA"/>
</dbReference>
<dbReference type="GO" id="GO:0009307">
    <property type="term" value="P:DNA restriction-modification system"/>
    <property type="evidence" value="ECO:0007669"/>
    <property type="project" value="UniProtKB-KW"/>
</dbReference>
<feature type="domain" description="Restriction endonuclease type I HsdR second RecA-like helicase" evidence="3">
    <location>
        <begin position="126"/>
        <end position="168"/>
    </location>
</feature>
<dbReference type="Gene3D" id="3.40.50.300">
    <property type="entry name" value="P-loop containing nucleotide triphosphate hydrolases"/>
    <property type="match status" value="2"/>
</dbReference>
<sequence length="172" mass="20038">MVFIFDECHRSQFGDTHKRIVKFFSKAQMFGFTGTPIFADNAVGKRTTKDLFTECLHKYVITDAIADENVLRFSVEYWGRLKRKDGSLIDEEVPAINVREFFDNPDRIEGVVDWIIQNHDRKTHNKQFSAMLCVSSVDALIAYYETFRRKREAGEHHLRVATIFTYGPKSYA</sequence>
<evidence type="ECO:0000259" key="2">
    <source>
        <dbReference type="Pfam" id="PF18766"/>
    </source>
</evidence>
<dbReference type="PANTHER" id="PTHR30195:SF16">
    <property type="entry name" value="TYPE I RESTRICTION ENZYME ENDONUCLEASE SUBUNIT"/>
    <property type="match status" value="1"/>
</dbReference>
<name>A0A1I5BGK5_9RHOB</name>
<keyword evidence="5" id="KW-1185">Reference proteome</keyword>
<reference evidence="5" key="1">
    <citation type="submission" date="2016-10" db="EMBL/GenBank/DDBJ databases">
        <authorList>
            <person name="Varghese N."/>
            <person name="Submissions S."/>
        </authorList>
    </citation>
    <scope>NUCLEOTIDE SEQUENCE [LARGE SCALE GENOMIC DNA]</scope>
    <source>
        <strain evidence="5">DSM 28463</strain>
    </source>
</reference>
<organism evidence="4 5">
    <name type="scientific">Roseovarius lutimaris</name>
    <dbReference type="NCBI Taxonomy" id="1005928"/>
    <lineage>
        <taxon>Bacteria</taxon>
        <taxon>Pseudomonadati</taxon>
        <taxon>Pseudomonadota</taxon>
        <taxon>Alphaproteobacteria</taxon>
        <taxon>Rhodobacterales</taxon>
        <taxon>Roseobacteraceae</taxon>
        <taxon>Roseovarius</taxon>
    </lineage>
</organism>
<evidence type="ECO:0000313" key="4">
    <source>
        <dbReference type="EMBL" id="SFN73621.1"/>
    </source>
</evidence>
<protein>
    <submittedName>
        <fullName evidence="4">Type III restriction enzyme, res subunit</fullName>
    </submittedName>
</protein>
<dbReference type="AlphaFoldDB" id="A0A1I5BGK5"/>
<dbReference type="Pfam" id="PF22679">
    <property type="entry name" value="T1R_D3-like"/>
    <property type="match status" value="1"/>
</dbReference>
<dbReference type="Proteomes" id="UP000198599">
    <property type="component" value="Unassembled WGS sequence"/>
</dbReference>
<dbReference type="SUPFAM" id="SSF52540">
    <property type="entry name" value="P-loop containing nucleoside triphosphate hydrolases"/>
    <property type="match status" value="1"/>
</dbReference>
<dbReference type="STRING" id="1005928.SAMN04487859_1082"/>
<dbReference type="InterPro" id="IPR055180">
    <property type="entry name" value="HsdR_RecA-like_helicase_dom_2"/>
</dbReference>
<gene>
    <name evidence="4" type="ORF">SAMN04487859_1082</name>
</gene>
<dbReference type="InterPro" id="IPR051268">
    <property type="entry name" value="Type-I_R_enzyme_R_subunit"/>
</dbReference>
<evidence type="ECO:0000313" key="5">
    <source>
        <dbReference type="Proteomes" id="UP000198599"/>
    </source>
</evidence>
<proteinExistence type="predicted"/>
<dbReference type="Pfam" id="PF18766">
    <property type="entry name" value="SWI2_SNF2"/>
    <property type="match status" value="1"/>
</dbReference>
<evidence type="ECO:0000256" key="1">
    <source>
        <dbReference type="ARBA" id="ARBA00022747"/>
    </source>
</evidence>
<accession>A0A1I5BGK5</accession>
<dbReference type="InterPro" id="IPR027417">
    <property type="entry name" value="P-loop_NTPase"/>
</dbReference>
<dbReference type="InterPro" id="IPR040980">
    <property type="entry name" value="SWI2_SNF2"/>
</dbReference>
<keyword evidence="1" id="KW-0680">Restriction system</keyword>
<feature type="domain" description="SWI2/SNF2 ATPase" evidence="2">
    <location>
        <begin position="2"/>
        <end position="95"/>
    </location>
</feature>
<dbReference type="PANTHER" id="PTHR30195">
    <property type="entry name" value="TYPE I SITE-SPECIFIC DEOXYRIBONUCLEASE PROTEIN SUBUNIT M AND R"/>
    <property type="match status" value="1"/>
</dbReference>
<evidence type="ECO:0000259" key="3">
    <source>
        <dbReference type="Pfam" id="PF22679"/>
    </source>
</evidence>